<name>A0A9N7YXX7_PLEPL</name>
<dbReference type="InterPro" id="IPR036734">
    <property type="entry name" value="Neur_chan_lig-bd_sf"/>
</dbReference>
<evidence type="ECO:0000256" key="1">
    <source>
        <dbReference type="ARBA" id="ARBA00023018"/>
    </source>
</evidence>
<feature type="chain" id="PRO_5040509196" evidence="5">
    <location>
        <begin position="41"/>
        <end position="150"/>
    </location>
</feature>
<reference evidence="6" key="1">
    <citation type="submission" date="2020-03" db="EMBL/GenBank/DDBJ databases">
        <authorList>
            <person name="Weist P."/>
        </authorList>
    </citation>
    <scope>NUCLEOTIDE SEQUENCE</scope>
</reference>
<gene>
    <name evidence="6" type="ORF">PLEPLA_LOCUS29526</name>
</gene>
<keyword evidence="1" id="KW-0770">Synapse</keyword>
<protein>
    <submittedName>
        <fullName evidence="6">Uncharacterized protein</fullName>
    </submittedName>
</protein>
<feature type="signal peptide" evidence="5">
    <location>
        <begin position="1"/>
        <end position="40"/>
    </location>
</feature>
<organism evidence="6 7">
    <name type="scientific">Pleuronectes platessa</name>
    <name type="common">European plaice</name>
    <dbReference type="NCBI Taxonomy" id="8262"/>
    <lineage>
        <taxon>Eukaryota</taxon>
        <taxon>Metazoa</taxon>
        <taxon>Chordata</taxon>
        <taxon>Craniata</taxon>
        <taxon>Vertebrata</taxon>
        <taxon>Euteleostomi</taxon>
        <taxon>Actinopterygii</taxon>
        <taxon>Neopterygii</taxon>
        <taxon>Teleostei</taxon>
        <taxon>Neoteleostei</taxon>
        <taxon>Acanthomorphata</taxon>
        <taxon>Carangaria</taxon>
        <taxon>Pleuronectiformes</taxon>
        <taxon>Pleuronectoidei</taxon>
        <taxon>Pleuronectidae</taxon>
        <taxon>Pleuronectes</taxon>
    </lineage>
</organism>
<evidence type="ECO:0000256" key="2">
    <source>
        <dbReference type="ARBA" id="ARBA00023157"/>
    </source>
</evidence>
<keyword evidence="5" id="KW-0732">Signal</keyword>
<dbReference type="InterPro" id="IPR005437">
    <property type="entry name" value="GABRG-1/4"/>
</dbReference>
<sequence length="150" mass="16378">MVMMASPSLASKCSAAMAKPSLPLKLLLWVFIAVNLPASSIQNEDDDEATNKTWVLTPKVFESDVTHILNSLLDGYDNKLRPDIGVKPTVIHTDMFVNSIGPVNAINMRGESIEIQRVLLFSGSDSMSCSRTLQQRTGFLSPRCPTALVV</sequence>
<evidence type="ECO:0000256" key="4">
    <source>
        <dbReference type="ARBA" id="ARBA00034099"/>
    </source>
</evidence>
<keyword evidence="3" id="KW-0325">Glycoprotein</keyword>
<proteinExistence type="predicted"/>
<accession>A0A9N7YXX7</accession>
<dbReference type="Proteomes" id="UP001153269">
    <property type="component" value="Unassembled WGS sequence"/>
</dbReference>
<dbReference type="GO" id="GO:0006821">
    <property type="term" value="P:chloride transport"/>
    <property type="evidence" value="ECO:0007669"/>
    <property type="project" value="InterPro"/>
</dbReference>
<evidence type="ECO:0000256" key="3">
    <source>
        <dbReference type="ARBA" id="ARBA00023180"/>
    </source>
</evidence>
<dbReference type="EMBL" id="CADEAL010002713">
    <property type="protein sequence ID" value="CAB1441797.1"/>
    <property type="molecule type" value="Genomic_DNA"/>
</dbReference>
<dbReference type="AlphaFoldDB" id="A0A9N7YXX7"/>
<dbReference type="Gene3D" id="2.70.170.10">
    <property type="entry name" value="Neurotransmitter-gated ion-channel ligand-binding domain"/>
    <property type="match status" value="1"/>
</dbReference>
<comment type="caution">
    <text evidence="6">The sequence shown here is derived from an EMBL/GenBank/DDBJ whole genome shotgun (WGS) entry which is preliminary data.</text>
</comment>
<dbReference type="SUPFAM" id="SSF63712">
    <property type="entry name" value="Nicotinic receptor ligand binding domain-like"/>
    <property type="match status" value="1"/>
</dbReference>
<dbReference type="GO" id="GO:0007214">
    <property type="term" value="P:gamma-aminobutyric acid signaling pathway"/>
    <property type="evidence" value="ECO:0007669"/>
    <property type="project" value="InterPro"/>
</dbReference>
<keyword evidence="7" id="KW-1185">Reference proteome</keyword>
<dbReference type="PRINTS" id="PR01620">
    <property type="entry name" value="GABAARGAMMA"/>
</dbReference>
<evidence type="ECO:0000313" key="7">
    <source>
        <dbReference type="Proteomes" id="UP001153269"/>
    </source>
</evidence>
<keyword evidence="2" id="KW-1015">Disulfide bond</keyword>
<comment type="subcellular location">
    <subcellularLocation>
        <location evidence="4">Synaptic cell membrane</location>
        <topology evidence="4">Multi-pass membrane protein</topology>
    </subcellularLocation>
</comment>
<evidence type="ECO:0000256" key="5">
    <source>
        <dbReference type="SAM" id="SignalP"/>
    </source>
</evidence>
<evidence type="ECO:0000313" key="6">
    <source>
        <dbReference type="EMBL" id="CAB1441797.1"/>
    </source>
</evidence>
<dbReference type="GO" id="GO:0004890">
    <property type="term" value="F:GABA-A receptor activity"/>
    <property type="evidence" value="ECO:0007669"/>
    <property type="project" value="InterPro"/>
</dbReference>
<dbReference type="GO" id="GO:0005230">
    <property type="term" value="F:extracellular ligand-gated monoatomic ion channel activity"/>
    <property type="evidence" value="ECO:0007669"/>
    <property type="project" value="InterPro"/>
</dbReference>
<dbReference type="GO" id="GO:0097060">
    <property type="term" value="C:synaptic membrane"/>
    <property type="evidence" value="ECO:0007669"/>
    <property type="project" value="UniProtKB-SubCell"/>
</dbReference>